<evidence type="ECO:0000256" key="1">
    <source>
        <dbReference type="ARBA" id="ARBA00023015"/>
    </source>
</evidence>
<dbReference type="PANTHER" id="PTHR35807:SF1">
    <property type="entry name" value="TRANSCRIPTIONAL REGULATOR REDD"/>
    <property type="match status" value="1"/>
</dbReference>
<dbReference type="EMBL" id="BAABKK010000011">
    <property type="protein sequence ID" value="GAA5193983.1"/>
    <property type="molecule type" value="Genomic_DNA"/>
</dbReference>
<dbReference type="PANTHER" id="PTHR35807">
    <property type="entry name" value="TRANSCRIPTIONAL REGULATOR REDD-RELATED"/>
    <property type="match status" value="1"/>
</dbReference>
<dbReference type="Proteomes" id="UP001500200">
    <property type="component" value="Unassembled WGS sequence"/>
</dbReference>
<keyword evidence="5" id="KW-1185">Reference proteome</keyword>
<proteinExistence type="predicted"/>
<feature type="domain" description="Bacterial transcriptional activator" evidence="3">
    <location>
        <begin position="100"/>
        <end position="236"/>
    </location>
</feature>
<evidence type="ECO:0000313" key="4">
    <source>
        <dbReference type="EMBL" id="GAA5193983.1"/>
    </source>
</evidence>
<evidence type="ECO:0000259" key="3">
    <source>
        <dbReference type="SMART" id="SM01043"/>
    </source>
</evidence>
<dbReference type="Gene3D" id="1.25.40.10">
    <property type="entry name" value="Tetratricopeptide repeat domain"/>
    <property type="match status" value="1"/>
</dbReference>
<keyword evidence="2" id="KW-0804">Transcription</keyword>
<dbReference type="SMART" id="SM01043">
    <property type="entry name" value="BTAD"/>
    <property type="match status" value="1"/>
</dbReference>
<protein>
    <recommendedName>
        <fullName evidence="3">Bacterial transcriptional activator domain-containing protein</fullName>
    </recommendedName>
</protein>
<name>A0ABP9SEA1_9MICC</name>
<sequence>MVSSPDPQWSLTLLNGWTLSRDGARQKVAHRQQRLITALALLGERPRTFLSGLLWPDSSEAQAAVGLRVSIWHINHELPDLLDADGTTDVSVALGEHVLVDITDLQRELQAPGAELSDWYPRWERLRTAELLPGWYEDWILVEQERFRALRTAALDSIASYHLSQGNTEETKAASKLAIALEPFRESSYRLLIQAHLATGDLVSALKTYRSFSADLRQEFGVGPSPSLVKLIAGAVGDSGRQMDSGGLPLTQMLPSLRPVTSESGDPGVNLVRELAAQKP</sequence>
<gene>
    <name evidence="4" type="ORF">GCM10023346_20330</name>
</gene>
<comment type="caution">
    <text evidence="4">The sequence shown here is derived from an EMBL/GenBank/DDBJ whole genome shotgun (WGS) entry which is preliminary data.</text>
</comment>
<dbReference type="InterPro" id="IPR051677">
    <property type="entry name" value="AfsR-DnrI-RedD_regulator"/>
</dbReference>
<evidence type="ECO:0000313" key="5">
    <source>
        <dbReference type="Proteomes" id="UP001500200"/>
    </source>
</evidence>
<dbReference type="SUPFAM" id="SSF48452">
    <property type="entry name" value="TPR-like"/>
    <property type="match status" value="1"/>
</dbReference>
<dbReference type="InterPro" id="IPR005158">
    <property type="entry name" value="BTAD"/>
</dbReference>
<dbReference type="InterPro" id="IPR011990">
    <property type="entry name" value="TPR-like_helical_dom_sf"/>
</dbReference>
<dbReference type="RefSeq" id="WP_345449213.1">
    <property type="nucleotide sequence ID" value="NZ_BAABKK010000011.1"/>
</dbReference>
<evidence type="ECO:0000256" key="2">
    <source>
        <dbReference type="ARBA" id="ARBA00023163"/>
    </source>
</evidence>
<reference evidence="5" key="1">
    <citation type="journal article" date="2019" name="Int. J. Syst. Evol. Microbiol.">
        <title>The Global Catalogue of Microorganisms (GCM) 10K type strain sequencing project: providing services to taxonomists for standard genome sequencing and annotation.</title>
        <authorList>
            <consortium name="The Broad Institute Genomics Platform"/>
            <consortium name="The Broad Institute Genome Sequencing Center for Infectious Disease"/>
            <person name="Wu L."/>
            <person name="Ma J."/>
        </authorList>
    </citation>
    <scope>NUCLEOTIDE SEQUENCE [LARGE SCALE GENOMIC DNA]</scope>
    <source>
        <strain evidence="5">JCM 18514</strain>
    </source>
</reference>
<accession>A0ABP9SEA1</accession>
<keyword evidence="1" id="KW-0805">Transcription regulation</keyword>
<dbReference type="Pfam" id="PF03704">
    <property type="entry name" value="BTAD"/>
    <property type="match status" value="1"/>
</dbReference>
<organism evidence="4 5">
    <name type="scientific">Arthrobacter gyeryongensis</name>
    <dbReference type="NCBI Taxonomy" id="1650592"/>
    <lineage>
        <taxon>Bacteria</taxon>
        <taxon>Bacillati</taxon>
        <taxon>Actinomycetota</taxon>
        <taxon>Actinomycetes</taxon>
        <taxon>Micrococcales</taxon>
        <taxon>Micrococcaceae</taxon>
        <taxon>Arthrobacter</taxon>
    </lineage>
</organism>